<dbReference type="Proteomes" id="UP000032142">
    <property type="component" value="Unassembled WGS sequence"/>
</dbReference>
<name>A0A0B0NLG8_GOSAR</name>
<gene>
    <name evidence="1" type="ORF">F383_18193</name>
</gene>
<sequence>MFLYLGEHKGVKRAKNKPKSDKKNYFQYPHGLGISIRAGHTPMC</sequence>
<evidence type="ECO:0000313" key="1">
    <source>
        <dbReference type="EMBL" id="KHG11921.1"/>
    </source>
</evidence>
<dbReference type="AlphaFoldDB" id="A0A0B0NLG8"/>
<keyword evidence="2" id="KW-1185">Reference proteome</keyword>
<organism evidence="1 2">
    <name type="scientific">Gossypium arboreum</name>
    <name type="common">Tree cotton</name>
    <name type="synonym">Gossypium nanking</name>
    <dbReference type="NCBI Taxonomy" id="29729"/>
    <lineage>
        <taxon>Eukaryota</taxon>
        <taxon>Viridiplantae</taxon>
        <taxon>Streptophyta</taxon>
        <taxon>Embryophyta</taxon>
        <taxon>Tracheophyta</taxon>
        <taxon>Spermatophyta</taxon>
        <taxon>Magnoliopsida</taxon>
        <taxon>eudicotyledons</taxon>
        <taxon>Gunneridae</taxon>
        <taxon>Pentapetalae</taxon>
        <taxon>rosids</taxon>
        <taxon>malvids</taxon>
        <taxon>Malvales</taxon>
        <taxon>Malvaceae</taxon>
        <taxon>Malvoideae</taxon>
        <taxon>Gossypium</taxon>
    </lineage>
</organism>
<accession>A0A0B0NLG8</accession>
<dbReference type="EMBL" id="KN396686">
    <property type="protein sequence ID" value="KHG11921.1"/>
    <property type="molecule type" value="Genomic_DNA"/>
</dbReference>
<reference evidence="2" key="1">
    <citation type="submission" date="2014-09" db="EMBL/GenBank/DDBJ databases">
        <authorList>
            <person name="Mudge J."/>
            <person name="Ramaraj T."/>
            <person name="Lindquist I.E."/>
            <person name="Bharti A.K."/>
            <person name="Sundararajan A."/>
            <person name="Cameron C.T."/>
            <person name="Woodward J.E."/>
            <person name="May G.D."/>
            <person name="Brubaker C."/>
            <person name="Broadhvest J."/>
            <person name="Wilkins T.A."/>
        </authorList>
    </citation>
    <scope>NUCLEOTIDE SEQUENCE</scope>
    <source>
        <strain evidence="2">cv. AKA8401</strain>
    </source>
</reference>
<proteinExistence type="predicted"/>
<evidence type="ECO:0000313" key="2">
    <source>
        <dbReference type="Proteomes" id="UP000032142"/>
    </source>
</evidence>
<protein>
    <submittedName>
        <fullName evidence="1">Uncharacterized protein</fullName>
    </submittedName>
</protein>